<dbReference type="EMBL" id="KE504124">
    <property type="protein sequence ID" value="EPT05273.1"/>
    <property type="molecule type" value="Genomic_DNA"/>
</dbReference>
<feature type="compositionally biased region" description="Polar residues" evidence="7">
    <location>
        <begin position="365"/>
        <end position="383"/>
    </location>
</feature>
<keyword evidence="6" id="KW-0067">ATP-binding</keyword>
<evidence type="ECO:0000256" key="3">
    <source>
        <dbReference type="ARBA" id="ARBA00022679"/>
    </source>
</evidence>
<dbReference type="HOGENOM" id="CLU_013001_0_0_1"/>
<feature type="domain" description="Cryptic POLO box 1 (CPB1)" evidence="9">
    <location>
        <begin position="507"/>
        <end position="615"/>
    </location>
</feature>
<keyword evidence="4" id="KW-0547">Nucleotide-binding</keyword>
<dbReference type="InterPro" id="IPR011009">
    <property type="entry name" value="Kinase-like_dom_sf"/>
</dbReference>
<feature type="region of interest" description="Disordered" evidence="7">
    <location>
        <begin position="742"/>
        <end position="801"/>
    </location>
</feature>
<dbReference type="STRING" id="743788.S8EM89"/>
<dbReference type="CDD" id="cd00180">
    <property type="entry name" value="PKc"/>
    <property type="match status" value="1"/>
</dbReference>
<proteinExistence type="predicted"/>
<dbReference type="OrthoDB" id="408964at2759"/>
<comment type="subcellular location">
    <subcellularLocation>
        <location evidence="1">Cytoplasm</location>
    </subcellularLocation>
</comment>
<dbReference type="SUPFAM" id="SSF56112">
    <property type="entry name" value="Protein kinase-like (PK-like)"/>
    <property type="match status" value="1"/>
</dbReference>
<evidence type="ECO:0000256" key="5">
    <source>
        <dbReference type="ARBA" id="ARBA00022777"/>
    </source>
</evidence>
<name>S8EM89_FOMSC</name>
<dbReference type="PANTHER" id="PTHR24350">
    <property type="entry name" value="SERINE/THREONINE-PROTEIN KINASE IAL-RELATED"/>
    <property type="match status" value="1"/>
</dbReference>
<keyword evidence="3" id="KW-0808">Transferase</keyword>
<evidence type="ECO:0000259" key="8">
    <source>
        <dbReference type="PROSITE" id="PS50011"/>
    </source>
</evidence>
<dbReference type="InterPro" id="IPR000719">
    <property type="entry name" value="Prot_kinase_dom"/>
</dbReference>
<dbReference type="InParanoid" id="S8EM89"/>
<protein>
    <submittedName>
        <fullName evidence="10">Uncharacterized protein</fullName>
    </submittedName>
</protein>
<dbReference type="PROSITE" id="PS50011">
    <property type="entry name" value="PROTEIN_KINASE_DOM"/>
    <property type="match status" value="1"/>
</dbReference>
<dbReference type="PROSITE" id="PS51984">
    <property type="entry name" value="CPB1"/>
    <property type="match status" value="1"/>
</dbReference>
<evidence type="ECO:0000313" key="11">
    <source>
        <dbReference type="Proteomes" id="UP000015241"/>
    </source>
</evidence>
<sequence length="974" mass="105392">MRSSSVSSSTTSGLSAKDIDSIANYVVHEEIARGANSVIHRATCKRGRLRNRLVALKKTPIPTLGDNETFHAATHALQHTLHHPSITSLFSEFSTPLDSYQVLEFCPRGSLNTLLHSRRPSVLSEDELRVVVRGVVDALTYLQKQQILHNSLTPDHILLTQDLRPKLSGFAHAVRLPTIDSTASTFPPTSACTAPEILSRTPYSFSADVWSLGSVMLTCLHGGVFTTAFSSSDIPSTVAAEASDLISQMLQPAPKRRISLHGIHSHSFLAASSKAKPSLVSSSRPPQRYYDKENEPTPRPVKRLKYPALLSKGAPPSRVVPPTFSVGTRPLADIQHRDLRRVLSDEVSGSAASSTFAKRFASAPHVSSSGTKTLRFPSSQSTKFRIHSTPTTPALTDDTASVFSQEGASCQDDVPKSAIVQKPRVDHPLLSRPDNLDARETVQPQPQIRIDSRSSQGHTAVGSGGQSLGPEATSAAIDAVRSTTGLASQVAQLQPGQRAVSTALLPPHVSTSAAISTTYLSPQTHKVAHGQLVVLPSKSLLVDFREGDRRRGKKGNEVLLISPDGATIQVYSAPHLSTPCCLAEPVATYVLDGLPEAYRKAYKDAKRFVTQLRQRVPKLVLYKPDVKCTLMANEPLGDIELILSTRTASDRLQSTSSEGADTQMRVSLRRRRQAVEIERFVPTSRANLKAGTGEWNRKVLPAAVGYLCVSDEDLAALELGERAALERLAEFLRICEALEAQEREPGDTSGTQTVDITETARRMDENGTENRHTIPKDKFSSEDEPHIQTSPPGSAISDSEDGTLATVATTASTRALPSIEVAPRPLKFSTSLLSRPRSVSFGSRAHPGYGTSSVLSVTPSSALPRSCTMPTISSNGPPTRTENGVRPFGADHLETRFLPSVGWCTRSVATDSQSHKIMFQDGAVLQVDSCGANEEIWYAETPSDRLARLSAASAARTIAKRMDAYSMFLEMFRA</sequence>
<feature type="region of interest" description="Disordered" evidence="7">
    <location>
        <begin position="438"/>
        <end position="473"/>
    </location>
</feature>
<dbReference type="AlphaFoldDB" id="S8EM89"/>
<feature type="compositionally biased region" description="Low complexity" evidence="7">
    <location>
        <begin position="388"/>
        <end position="397"/>
    </location>
</feature>
<dbReference type="InterPro" id="IPR030616">
    <property type="entry name" value="Aur-like"/>
</dbReference>
<evidence type="ECO:0000256" key="1">
    <source>
        <dbReference type="ARBA" id="ARBA00004496"/>
    </source>
</evidence>
<evidence type="ECO:0000256" key="2">
    <source>
        <dbReference type="ARBA" id="ARBA00022527"/>
    </source>
</evidence>
<dbReference type="GO" id="GO:0005737">
    <property type="term" value="C:cytoplasm"/>
    <property type="evidence" value="ECO:0007669"/>
    <property type="project" value="UniProtKB-SubCell"/>
</dbReference>
<dbReference type="Gene3D" id="3.30.1120.120">
    <property type="match status" value="1"/>
</dbReference>
<dbReference type="InterPro" id="IPR033699">
    <property type="entry name" value="POLO_box_Plk4_1"/>
</dbReference>
<dbReference type="InterPro" id="IPR046437">
    <property type="entry name" value="Ser_Thr-PK_POLO_box_1_sf"/>
</dbReference>
<evidence type="ECO:0000259" key="9">
    <source>
        <dbReference type="PROSITE" id="PS51984"/>
    </source>
</evidence>
<evidence type="ECO:0000256" key="4">
    <source>
        <dbReference type="ARBA" id="ARBA00022741"/>
    </source>
</evidence>
<accession>S8EM89</accession>
<evidence type="ECO:0000256" key="7">
    <source>
        <dbReference type="SAM" id="MobiDB-lite"/>
    </source>
</evidence>
<keyword evidence="2" id="KW-0723">Serine/threonine-protein kinase</keyword>
<feature type="domain" description="Protein kinase" evidence="8">
    <location>
        <begin position="25"/>
        <end position="269"/>
    </location>
</feature>
<organism evidence="10 11">
    <name type="scientific">Fomitopsis schrenkii</name>
    <name type="common">Brown rot fungus</name>
    <dbReference type="NCBI Taxonomy" id="2126942"/>
    <lineage>
        <taxon>Eukaryota</taxon>
        <taxon>Fungi</taxon>
        <taxon>Dikarya</taxon>
        <taxon>Basidiomycota</taxon>
        <taxon>Agaricomycotina</taxon>
        <taxon>Agaricomycetes</taxon>
        <taxon>Polyporales</taxon>
        <taxon>Fomitopsis</taxon>
    </lineage>
</organism>
<evidence type="ECO:0000313" key="10">
    <source>
        <dbReference type="EMBL" id="EPT05273.1"/>
    </source>
</evidence>
<dbReference type="GO" id="GO:0004674">
    <property type="term" value="F:protein serine/threonine kinase activity"/>
    <property type="evidence" value="ECO:0007669"/>
    <property type="project" value="UniProtKB-KW"/>
</dbReference>
<dbReference type="eggNOG" id="KOG0575">
    <property type="taxonomic scope" value="Eukaryota"/>
</dbReference>
<feature type="region of interest" description="Disordered" evidence="7">
    <location>
        <begin position="276"/>
        <end position="300"/>
    </location>
</feature>
<gene>
    <name evidence="10" type="ORF">FOMPIDRAFT_1045330</name>
</gene>
<dbReference type="Pfam" id="PF18190">
    <property type="entry name" value="Plk4_PB1"/>
    <property type="match status" value="1"/>
</dbReference>
<feature type="compositionally biased region" description="Basic and acidic residues" evidence="7">
    <location>
        <begin position="758"/>
        <end position="786"/>
    </location>
</feature>
<dbReference type="Pfam" id="PF00069">
    <property type="entry name" value="Pkinase"/>
    <property type="match status" value="1"/>
</dbReference>
<dbReference type="Proteomes" id="UP000015241">
    <property type="component" value="Unassembled WGS sequence"/>
</dbReference>
<keyword evidence="5" id="KW-0418">Kinase</keyword>
<evidence type="ECO:0000256" key="6">
    <source>
        <dbReference type="ARBA" id="ARBA00022840"/>
    </source>
</evidence>
<keyword evidence="11" id="KW-1185">Reference proteome</keyword>
<reference evidence="10 11" key="1">
    <citation type="journal article" date="2012" name="Science">
        <title>The Paleozoic origin of enzymatic lignin decomposition reconstructed from 31 fungal genomes.</title>
        <authorList>
            <person name="Floudas D."/>
            <person name="Binder M."/>
            <person name="Riley R."/>
            <person name="Barry K."/>
            <person name="Blanchette R.A."/>
            <person name="Henrissat B."/>
            <person name="Martinez A.T."/>
            <person name="Otillar R."/>
            <person name="Spatafora J.W."/>
            <person name="Yadav J.S."/>
            <person name="Aerts A."/>
            <person name="Benoit I."/>
            <person name="Boyd A."/>
            <person name="Carlson A."/>
            <person name="Copeland A."/>
            <person name="Coutinho P.M."/>
            <person name="de Vries R.P."/>
            <person name="Ferreira P."/>
            <person name="Findley K."/>
            <person name="Foster B."/>
            <person name="Gaskell J."/>
            <person name="Glotzer D."/>
            <person name="Gorecki P."/>
            <person name="Heitman J."/>
            <person name="Hesse C."/>
            <person name="Hori C."/>
            <person name="Igarashi K."/>
            <person name="Jurgens J.A."/>
            <person name="Kallen N."/>
            <person name="Kersten P."/>
            <person name="Kohler A."/>
            <person name="Kuees U."/>
            <person name="Kumar T.K.A."/>
            <person name="Kuo A."/>
            <person name="LaButti K."/>
            <person name="Larrondo L.F."/>
            <person name="Lindquist E."/>
            <person name="Ling A."/>
            <person name="Lombard V."/>
            <person name="Lucas S."/>
            <person name="Lundell T."/>
            <person name="Martin R."/>
            <person name="McLaughlin D.J."/>
            <person name="Morgenstern I."/>
            <person name="Morin E."/>
            <person name="Murat C."/>
            <person name="Nagy L.G."/>
            <person name="Nolan M."/>
            <person name="Ohm R.A."/>
            <person name="Patyshakuliyeva A."/>
            <person name="Rokas A."/>
            <person name="Ruiz-Duenas F.J."/>
            <person name="Sabat G."/>
            <person name="Salamov A."/>
            <person name="Samejima M."/>
            <person name="Schmutz J."/>
            <person name="Slot J.C."/>
            <person name="St John F."/>
            <person name="Stenlid J."/>
            <person name="Sun H."/>
            <person name="Sun S."/>
            <person name="Syed K."/>
            <person name="Tsang A."/>
            <person name="Wiebenga A."/>
            <person name="Young D."/>
            <person name="Pisabarro A."/>
            <person name="Eastwood D.C."/>
            <person name="Martin F."/>
            <person name="Cullen D."/>
            <person name="Grigoriev I.V."/>
            <person name="Hibbett D.S."/>
        </authorList>
    </citation>
    <scope>NUCLEOTIDE SEQUENCE</scope>
    <source>
        <strain evidence="11">FP-58527</strain>
    </source>
</reference>
<feature type="region of interest" description="Disordered" evidence="7">
    <location>
        <begin position="363"/>
        <end position="397"/>
    </location>
</feature>
<dbReference type="Gene3D" id="1.10.510.10">
    <property type="entry name" value="Transferase(Phosphotransferase) domain 1"/>
    <property type="match status" value="1"/>
</dbReference>
<dbReference type="GO" id="GO:0005524">
    <property type="term" value="F:ATP binding"/>
    <property type="evidence" value="ECO:0007669"/>
    <property type="project" value="UniProtKB-KW"/>
</dbReference>